<sequence length="151" mass="15218">MFILGRDLAGPHVTTAEVLAATSAVAVGIEVLDSRYLNYHFATADVVADNTSVSRYVLGSPVAPSGIDLRLVGVVLEKNGAIAATAAGAASLGDPAAAVAWLARTLAPEGEGLRAGEIVLSGGLTAAVPVAPGDTVTVTIDRLGTIELRCR</sequence>
<proteinExistence type="predicted"/>
<gene>
    <name evidence="3" type="ORF">JOF36_000752</name>
</gene>
<name>A0ABS4VMB4_9PSEU</name>
<dbReference type="EMBL" id="JAGINU010000001">
    <property type="protein sequence ID" value="MBP2365056.1"/>
    <property type="molecule type" value="Genomic_DNA"/>
</dbReference>
<dbReference type="PANTHER" id="PTHR30143:SF0">
    <property type="entry name" value="2-KETO-4-PENTENOATE HYDRATASE"/>
    <property type="match status" value="1"/>
</dbReference>
<organism evidence="3 4">
    <name type="scientific">Pseudonocardia parietis</name>
    <dbReference type="NCBI Taxonomy" id="570936"/>
    <lineage>
        <taxon>Bacteria</taxon>
        <taxon>Bacillati</taxon>
        <taxon>Actinomycetota</taxon>
        <taxon>Actinomycetes</taxon>
        <taxon>Pseudonocardiales</taxon>
        <taxon>Pseudonocardiaceae</taxon>
        <taxon>Pseudonocardia</taxon>
    </lineage>
</organism>
<keyword evidence="4" id="KW-1185">Reference proteome</keyword>
<dbReference type="SUPFAM" id="SSF56529">
    <property type="entry name" value="FAH"/>
    <property type="match status" value="1"/>
</dbReference>
<protein>
    <submittedName>
        <fullName evidence="3">2-keto-4-pentenoate hydratase</fullName>
    </submittedName>
</protein>
<evidence type="ECO:0000259" key="2">
    <source>
        <dbReference type="Pfam" id="PF01557"/>
    </source>
</evidence>
<dbReference type="InterPro" id="IPR011234">
    <property type="entry name" value="Fumarylacetoacetase-like_C"/>
</dbReference>
<evidence type="ECO:0000313" key="3">
    <source>
        <dbReference type="EMBL" id="MBP2365056.1"/>
    </source>
</evidence>
<feature type="domain" description="Fumarylacetoacetase-like C-terminal" evidence="2">
    <location>
        <begin position="3"/>
        <end position="148"/>
    </location>
</feature>
<evidence type="ECO:0000313" key="4">
    <source>
        <dbReference type="Proteomes" id="UP001519295"/>
    </source>
</evidence>
<keyword evidence="1" id="KW-0456">Lyase</keyword>
<dbReference type="PANTHER" id="PTHR30143">
    <property type="entry name" value="ACID HYDRATASE"/>
    <property type="match status" value="1"/>
</dbReference>
<dbReference type="InterPro" id="IPR036663">
    <property type="entry name" value="Fumarylacetoacetase_C_sf"/>
</dbReference>
<dbReference type="Proteomes" id="UP001519295">
    <property type="component" value="Unassembled WGS sequence"/>
</dbReference>
<accession>A0ABS4VMB4</accession>
<comment type="caution">
    <text evidence="3">The sequence shown here is derived from an EMBL/GenBank/DDBJ whole genome shotgun (WGS) entry which is preliminary data.</text>
</comment>
<dbReference type="InterPro" id="IPR050772">
    <property type="entry name" value="Hydratase-Decarb/MhpD_sf"/>
</dbReference>
<reference evidence="3 4" key="1">
    <citation type="submission" date="2021-03" db="EMBL/GenBank/DDBJ databases">
        <title>Sequencing the genomes of 1000 actinobacteria strains.</title>
        <authorList>
            <person name="Klenk H.-P."/>
        </authorList>
    </citation>
    <scope>NUCLEOTIDE SEQUENCE [LARGE SCALE GENOMIC DNA]</scope>
    <source>
        <strain evidence="3 4">DSM 45256</strain>
    </source>
</reference>
<dbReference type="Gene3D" id="3.90.850.10">
    <property type="entry name" value="Fumarylacetoacetase-like, C-terminal domain"/>
    <property type="match status" value="1"/>
</dbReference>
<dbReference type="Pfam" id="PF01557">
    <property type="entry name" value="FAA_hydrolase"/>
    <property type="match status" value="1"/>
</dbReference>
<evidence type="ECO:0000256" key="1">
    <source>
        <dbReference type="ARBA" id="ARBA00023239"/>
    </source>
</evidence>